<accession>A0AAD6RP47</accession>
<gene>
    <name evidence="1" type="ORF">NC653_002613</name>
</gene>
<protein>
    <submittedName>
        <fullName evidence="1">Uncharacterized protein</fullName>
    </submittedName>
</protein>
<sequence>MASLAVSNMEREDEAGLGDLDAARLLHVGEKKDSIAAGYKSGNHSRYTMAGRFHFLLCIDFDQKIIDKYLETEVMYVHS</sequence>
<proteinExistence type="predicted"/>
<comment type="caution">
    <text evidence="1">The sequence shown here is derived from an EMBL/GenBank/DDBJ whole genome shotgun (WGS) entry which is preliminary data.</text>
</comment>
<keyword evidence="2" id="KW-1185">Reference proteome</keyword>
<evidence type="ECO:0000313" key="2">
    <source>
        <dbReference type="Proteomes" id="UP001164929"/>
    </source>
</evidence>
<dbReference type="AlphaFoldDB" id="A0AAD6RP47"/>
<dbReference type="EMBL" id="JAQIZT010000001">
    <property type="protein sequence ID" value="KAJ7012613.1"/>
    <property type="molecule type" value="Genomic_DNA"/>
</dbReference>
<dbReference type="Proteomes" id="UP001164929">
    <property type="component" value="Chromosome 1"/>
</dbReference>
<organism evidence="1 2">
    <name type="scientific">Populus alba x Populus x berolinensis</name>
    <dbReference type="NCBI Taxonomy" id="444605"/>
    <lineage>
        <taxon>Eukaryota</taxon>
        <taxon>Viridiplantae</taxon>
        <taxon>Streptophyta</taxon>
        <taxon>Embryophyta</taxon>
        <taxon>Tracheophyta</taxon>
        <taxon>Spermatophyta</taxon>
        <taxon>Magnoliopsida</taxon>
        <taxon>eudicotyledons</taxon>
        <taxon>Gunneridae</taxon>
        <taxon>Pentapetalae</taxon>
        <taxon>rosids</taxon>
        <taxon>fabids</taxon>
        <taxon>Malpighiales</taxon>
        <taxon>Salicaceae</taxon>
        <taxon>Saliceae</taxon>
        <taxon>Populus</taxon>
    </lineage>
</organism>
<evidence type="ECO:0000313" key="1">
    <source>
        <dbReference type="EMBL" id="KAJ7012613.1"/>
    </source>
</evidence>
<reference evidence="1 2" key="1">
    <citation type="journal article" date="2023" name="Mol. Ecol. Resour.">
        <title>Chromosome-level genome assembly of a triploid poplar Populus alba 'Berolinensis'.</title>
        <authorList>
            <person name="Chen S."/>
            <person name="Yu Y."/>
            <person name="Wang X."/>
            <person name="Wang S."/>
            <person name="Zhang T."/>
            <person name="Zhou Y."/>
            <person name="He R."/>
            <person name="Meng N."/>
            <person name="Wang Y."/>
            <person name="Liu W."/>
            <person name="Liu Z."/>
            <person name="Liu J."/>
            <person name="Guo Q."/>
            <person name="Huang H."/>
            <person name="Sederoff R.R."/>
            <person name="Wang G."/>
            <person name="Qu G."/>
            <person name="Chen S."/>
        </authorList>
    </citation>
    <scope>NUCLEOTIDE SEQUENCE [LARGE SCALE GENOMIC DNA]</scope>
    <source>
        <strain evidence="1">SC-2020</strain>
    </source>
</reference>
<name>A0AAD6RP47_9ROSI</name>